<feature type="transmembrane region" description="Helical" evidence="1">
    <location>
        <begin position="53"/>
        <end position="74"/>
    </location>
</feature>
<name>A0A075FZF3_9EURY</name>
<protein>
    <submittedName>
        <fullName evidence="2">Uncharacterized protein</fullName>
    </submittedName>
</protein>
<accession>A0A075FZF3</accession>
<evidence type="ECO:0000313" key="2">
    <source>
        <dbReference type="EMBL" id="AIE96733.1"/>
    </source>
</evidence>
<organism evidence="2">
    <name type="scientific">uncultured marine group II/III euryarchaeote AD1000_87_A06</name>
    <dbReference type="NCBI Taxonomy" id="1457817"/>
    <lineage>
        <taxon>Archaea</taxon>
        <taxon>Methanobacteriati</taxon>
        <taxon>Methanobacteriota</taxon>
        <taxon>environmental samples</taxon>
    </lineage>
</organism>
<keyword evidence="1" id="KW-0812">Transmembrane</keyword>
<sequence>MKKWFMRQYWRIQQSQTLISMAFWTATLTLLIWPYVRWRPMFSGSFLGLPSTYWGLMAIGGSVLFSVLLVGRIYDATLGLWREHLTVVQERNPFTTYKLNASFGILLAQTNAILRRLDPDDEDVQRHCDFVDRWLEWNSEEEIWARTMSSWKNIVGDEDPFLFHLNEAARDRLASSADDLQDY</sequence>
<keyword evidence="1" id="KW-0472">Membrane</keyword>
<evidence type="ECO:0000256" key="1">
    <source>
        <dbReference type="SAM" id="Phobius"/>
    </source>
</evidence>
<dbReference type="AlphaFoldDB" id="A0A075FZF3"/>
<keyword evidence="1" id="KW-1133">Transmembrane helix</keyword>
<reference evidence="2" key="1">
    <citation type="journal article" date="2014" name="Genome Biol. Evol.">
        <title>Pangenome evidence for extensive interdomain horizontal transfer affecting lineage core and shell genes in uncultured planktonic thaumarchaeota and euryarchaeota.</title>
        <authorList>
            <person name="Deschamps P."/>
            <person name="Zivanovic Y."/>
            <person name="Moreira D."/>
            <person name="Rodriguez-Valera F."/>
            <person name="Lopez-Garcia P."/>
        </authorList>
    </citation>
    <scope>NUCLEOTIDE SEQUENCE</scope>
</reference>
<proteinExistence type="predicted"/>
<feature type="transmembrane region" description="Helical" evidence="1">
    <location>
        <begin position="12"/>
        <end position="33"/>
    </location>
</feature>
<dbReference type="EMBL" id="KF900487">
    <property type="protein sequence ID" value="AIE96733.1"/>
    <property type="molecule type" value="Genomic_DNA"/>
</dbReference>